<gene>
    <name evidence="2" type="ORF">ACFODX_11915</name>
</gene>
<organism evidence="2 3">
    <name type="scientific">Cellvibrio fontiphilus</name>
    <dbReference type="NCBI Taxonomy" id="1815559"/>
    <lineage>
        <taxon>Bacteria</taxon>
        <taxon>Pseudomonadati</taxon>
        <taxon>Pseudomonadota</taxon>
        <taxon>Gammaproteobacteria</taxon>
        <taxon>Cellvibrionales</taxon>
        <taxon>Cellvibrionaceae</taxon>
        <taxon>Cellvibrio</taxon>
    </lineage>
</organism>
<dbReference type="Gene3D" id="3.30.750.24">
    <property type="entry name" value="STAS domain"/>
    <property type="match status" value="1"/>
</dbReference>
<dbReference type="PROSITE" id="PS50801">
    <property type="entry name" value="STAS"/>
    <property type="match status" value="1"/>
</dbReference>
<evidence type="ECO:0000313" key="3">
    <source>
        <dbReference type="Proteomes" id="UP001595555"/>
    </source>
</evidence>
<evidence type="ECO:0000259" key="1">
    <source>
        <dbReference type="PROSITE" id="PS50801"/>
    </source>
</evidence>
<sequence>MKITRKKNKDITTLAFDGDLTIYQVTETKDELFADHERLTENIALDLHKVGEIDTAGVQLLLFAKRFFSDVNKNIFIVKSNEIVDSVLHKLDIYSQFTQDAKEASL</sequence>
<dbReference type="Pfam" id="PF01740">
    <property type="entry name" value="STAS"/>
    <property type="match status" value="1"/>
</dbReference>
<dbReference type="EMBL" id="JBHRTF010000004">
    <property type="protein sequence ID" value="MFC3116267.1"/>
    <property type="molecule type" value="Genomic_DNA"/>
</dbReference>
<dbReference type="PANTHER" id="PTHR35849:SF2">
    <property type="entry name" value="BLR2341 PROTEIN"/>
    <property type="match status" value="1"/>
</dbReference>
<proteinExistence type="predicted"/>
<keyword evidence="3" id="KW-1185">Reference proteome</keyword>
<dbReference type="InterPro" id="IPR052746">
    <property type="entry name" value="MlaB_ABC_Transporter"/>
</dbReference>
<dbReference type="SUPFAM" id="SSF52091">
    <property type="entry name" value="SpoIIaa-like"/>
    <property type="match status" value="1"/>
</dbReference>
<feature type="domain" description="STAS" evidence="1">
    <location>
        <begin position="1"/>
        <end position="106"/>
    </location>
</feature>
<dbReference type="InterPro" id="IPR036513">
    <property type="entry name" value="STAS_dom_sf"/>
</dbReference>
<dbReference type="InterPro" id="IPR002645">
    <property type="entry name" value="STAS_dom"/>
</dbReference>
<reference evidence="3" key="1">
    <citation type="journal article" date="2019" name="Int. J. Syst. Evol. Microbiol.">
        <title>The Global Catalogue of Microorganisms (GCM) 10K type strain sequencing project: providing services to taxonomists for standard genome sequencing and annotation.</title>
        <authorList>
            <consortium name="The Broad Institute Genomics Platform"/>
            <consortium name="The Broad Institute Genome Sequencing Center for Infectious Disease"/>
            <person name="Wu L."/>
            <person name="Ma J."/>
        </authorList>
    </citation>
    <scope>NUCLEOTIDE SEQUENCE [LARGE SCALE GENOMIC DNA]</scope>
    <source>
        <strain evidence="3">KCTC 52237</strain>
    </source>
</reference>
<dbReference type="RefSeq" id="WP_378119360.1">
    <property type="nucleotide sequence ID" value="NZ_JBHRTF010000004.1"/>
</dbReference>
<accession>A0ABV7FII8</accession>
<name>A0ABV7FII8_9GAMM</name>
<protein>
    <submittedName>
        <fullName evidence="2">Lipid asymmetry maintenance protein MlaB</fullName>
    </submittedName>
</protein>
<dbReference type="CDD" id="cd07043">
    <property type="entry name" value="STAS_anti-anti-sigma_factors"/>
    <property type="match status" value="1"/>
</dbReference>
<evidence type="ECO:0000313" key="2">
    <source>
        <dbReference type="EMBL" id="MFC3116267.1"/>
    </source>
</evidence>
<dbReference type="Proteomes" id="UP001595555">
    <property type="component" value="Unassembled WGS sequence"/>
</dbReference>
<comment type="caution">
    <text evidence="2">The sequence shown here is derived from an EMBL/GenBank/DDBJ whole genome shotgun (WGS) entry which is preliminary data.</text>
</comment>
<dbReference type="PANTHER" id="PTHR35849">
    <property type="entry name" value="BLR2341 PROTEIN"/>
    <property type="match status" value="1"/>
</dbReference>